<sequence length="236" mass="24686">MTSRNPSAALAFLLLASIAGCAGGGGGRAVTSPAASYAAPVPGSYNADQLTQALLTDIPGYVRSGAPQWGEYGSLAAVQNLNQMQQAVKLDKPQCATSNRALSQEKAVQTAPSALVAFTRGTQQSVTETLMAVGPDVAARQVRVRTPAGCRTFRVKVGRVWVADTVVEPPGARIGEGSRTAGVFTSSAATAVRTWFVVLRSRGYLATITLYGPGATQAEAERFARKAYQQAERILP</sequence>
<evidence type="ECO:0000256" key="1">
    <source>
        <dbReference type="SAM" id="SignalP"/>
    </source>
</evidence>
<gene>
    <name evidence="2" type="ORF">FB559_3387</name>
</gene>
<protein>
    <recommendedName>
        <fullName evidence="4">PknH-like protein</fullName>
    </recommendedName>
</protein>
<dbReference type="EMBL" id="VFOZ01000001">
    <property type="protein sequence ID" value="TQL97781.1"/>
    <property type="molecule type" value="Genomic_DNA"/>
</dbReference>
<organism evidence="2 3">
    <name type="scientific">Actinoallomurus bryophytorum</name>
    <dbReference type="NCBI Taxonomy" id="1490222"/>
    <lineage>
        <taxon>Bacteria</taxon>
        <taxon>Bacillati</taxon>
        <taxon>Actinomycetota</taxon>
        <taxon>Actinomycetes</taxon>
        <taxon>Streptosporangiales</taxon>
        <taxon>Thermomonosporaceae</taxon>
        <taxon>Actinoallomurus</taxon>
    </lineage>
</organism>
<keyword evidence="1" id="KW-0732">Signal</keyword>
<evidence type="ECO:0000313" key="3">
    <source>
        <dbReference type="Proteomes" id="UP000316096"/>
    </source>
</evidence>
<reference evidence="2 3" key="1">
    <citation type="submission" date="2019-06" db="EMBL/GenBank/DDBJ databases">
        <title>Sequencing the genomes of 1000 actinobacteria strains.</title>
        <authorList>
            <person name="Klenk H.-P."/>
        </authorList>
    </citation>
    <scope>NUCLEOTIDE SEQUENCE [LARGE SCALE GENOMIC DNA]</scope>
    <source>
        <strain evidence="2 3">DSM 102200</strain>
    </source>
</reference>
<evidence type="ECO:0008006" key="4">
    <source>
        <dbReference type="Google" id="ProtNLM"/>
    </source>
</evidence>
<dbReference type="RefSeq" id="WP_141956466.1">
    <property type="nucleotide sequence ID" value="NZ_VFOZ01000001.1"/>
</dbReference>
<evidence type="ECO:0000313" key="2">
    <source>
        <dbReference type="EMBL" id="TQL97781.1"/>
    </source>
</evidence>
<name>A0A543CL06_9ACTN</name>
<comment type="caution">
    <text evidence="2">The sequence shown here is derived from an EMBL/GenBank/DDBJ whole genome shotgun (WGS) entry which is preliminary data.</text>
</comment>
<dbReference type="OrthoDB" id="3473354at2"/>
<accession>A0A543CL06</accession>
<proteinExistence type="predicted"/>
<feature type="chain" id="PRO_5038414070" description="PknH-like protein" evidence="1">
    <location>
        <begin position="23"/>
        <end position="236"/>
    </location>
</feature>
<feature type="signal peptide" evidence="1">
    <location>
        <begin position="1"/>
        <end position="22"/>
    </location>
</feature>
<dbReference type="PROSITE" id="PS51257">
    <property type="entry name" value="PROKAR_LIPOPROTEIN"/>
    <property type="match status" value="1"/>
</dbReference>
<dbReference type="AlphaFoldDB" id="A0A543CL06"/>
<dbReference type="Proteomes" id="UP000316096">
    <property type="component" value="Unassembled WGS sequence"/>
</dbReference>
<keyword evidence="3" id="KW-1185">Reference proteome</keyword>